<proteinExistence type="predicted"/>
<dbReference type="InterPro" id="IPR011204">
    <property type="entry name" value="Virulence_RhuM-like"/>
</dbReference>
<dbReference type="PIRSF" id="PIRSF015268">
    <property type="entry name" value="Virulence_RhuM"/>
    <property type="match status" value="1"/>
</dbReference>
<name>V2RKT8_9BACT</name>
<keyword evidence="2" id="KW-1185">Reference proteome</keyword>
<dbReference type="KEGG" id="msch:N508_001513"/>
<dbReference type="AlphaFoldDB" id="V2RKT8"/>
<dbReference type="RefSeq" id="WP_023275809.1">
    <property type="nucleotide sequence ID" value="NZ_CP097562.1"/>
</dbReference>
<dbReference type="OrthoDB" id="9802752at2"/>
<dbReference type="InterPro" id="IPR003497">
    <property type="entry name" value="BRO_N_domain"/>
</dbReference>
<organism evidence="1 2">
    <name type="scientific">Mucispirillum schaedleri ASF457</name>
    <dbReference type="NCBI Taxonomy" id="1379858"/>
    <lineage>
        <taxon>Bacteria</taxon>
        <taxon>Pseudomonadati</taxon>
        <taxon>Deferribacterota</taxon>
        <taxon>Deferribacteres</taxon>
        <taxon>Deferribacterales</taxon>
        <taxon>Mucispirillaceae</taxon>
        <taxon>Mucispirillum</taxon>
    </lineage>
</organism>
<dbReference type="Pfam" id="PF13310">
    <property type="entry name" value="Virulence_RhuM"/>
    <property type="match status" value="1"/>
</dbReference>
<dbReference type="PANTHER" id="PTHR35810">
    <property type="entry name" value="CYTOPLASMIC PROTEIN-RELATED"/>
    <property type="match status" value="1"/>
</dbReference>
<reference evidence="1" key="3">
    <citation type="submission" date="2022-06" db="EMBL/GenBank/DDBJ databases">
        <title>Resources to Facilitate Use of the Altered Schaedler Flora (ASF) Mouse Model to Study Microbiome Function.</title>
        <authorList>
            <person name="Proctor A."/>
            <person name="Parvinroo S."/>
            <person name="Richie T."/>
            <person name="Jia X."/>
            <person name="Lee S.T.M."/>
            <person name="Karp P.D."/>
            <person name="Paley S."/>
            <person name="Kostic A.D."/>
            <person name="Pierre J.F."/>
            <person name="Wannemuehler M.J."/>
            <person name="Phillips G.J."/>
        </authorList>
    </citation>
    <scope>NUCLEOTIDE SEQUENCE</scope>
    <source>
        <strain evidence="1">ASF457</strain>
    </source>
</reference>
<dbReference type="PANTHER" id="PTHR35810:SF1">
    <property type="entry name" value="CYTOPLASMIC PROTEIN"/>
    <property type="match status" value="1"/>
</dbReference>
<dbReference type="PROSITE" id="PS51750">
    <property type="entry name" value="BRO_N"/>
    <property type="match status" value="1"/>
</dbReference>
<evidence type="ECO:0000313" key="1">
    <source>
        <dbReference type="EMBL" id="USF24427.1"/>
    </source>
</evidence>
<protein>
    <submittedName>
        <fullName evidence="1">Uncharacterized protein</fullName>
    </submittedName>
</protein>
<gene>
    <name evidence="1" type="ORF">N508_001513</name>
</gene>
<dbReference type="eggNOG" id="COG3943">
    <property type="taxonomic scope" value="Bacteria"/>
</dbReference>
<evidence type="ECO:0000313" key="2">
    <source>
        <dbReference type="Proteomes" id="UP000017429"/>
    </source>
</evidence>
<reference evidence="1" key="1">
    <citation type="journal article" date="2014" name="Genome Announc.">
        <title>Draft genome sequences of the altered schaedler flora, a defined bacterial community from gnotobiotic mice.</title>
        <authorList>
            <person name="Wannemuehler M.J."/>
            <person name="Overstreet A.M."/>
            <person name="Ward D.V."/>
            <person name="Phillips G.J."/>
        </authorList>
    </citation>
    <scope>NUCLEOTIDE SEQUENCE</scope>
    <source>
        <strain evidence="1">ASF457</strain>
    </source>
</reference>
<sequence>MSEKQLIIYETKNGKLDLQLDLDNETLWLDRDSIAKLYNIDRTGVSRHINNILSDNEVDKETNVKKISMLNSVRQIELFSLDIILAVGYRTNSSIAINFRKWVTQVIKEYMIKGFSINSERLKNPNKWDYFDELLEKIREIRASEKRFYQKIKDLFALSQDYDPKNNDIQLFFAEVQNKMLYAVIQKTAAEIIIERADETKPNMNLQTWEKSRVRKTDVIIAKNYLVESEVKELERLVTMFLDYAENQAMKKIALKIDDWKEKVDTFLNFNEYNVLKTHGSVSIQEAKKIAEQKYKIFNNARKKAEAEEADKQDMLELEAVTKEIKQKK</sequence>
<reference evidence="1" key="2">
    <citation type="submission" date="2022-05" db="EMBL/GenBank/DDBJ databases">
        <authorList>
            <person name="Proctor A.L."/>
            <person name="Phillips G.J."/>
            <person name="Wannemuehler M.J."/>
        </authorList>
    </citation>
    <scope>NUCLEOTIDE SEQUENCE</scope>
    <source>
        <strain evidence="1">ASF457</strain>
    </source>
</reference>
<accession>V2RKT8</accession>
<dbReference type="EMBL" id="CP097562">
    <property type="protein sequence ID" value="USF24427.1"/>
    <property type="molecule type" value="Genomic_DNA"/>
</dbReference>
<dbReference type="Proteomes" id="UP000017429">
    <property type="component" value="Chromosome"/>
</dbReference>